<feature type="transmembrane region" description="Helical" evidence="13">
    <location>
        <begin position="418"/>
        <end position="441"/>
    </location>
</feature>
<keyword evidence="10" id="KW-0406">Ion transport</keyword>
<feature type="transmembrane region" description="Helical" evidence="13">
    <location>
        <begin position="95"/>
        <end position="112"/>
    </location>
</feature>
<feature type="transmembrane region" description="Helical" evidence="13">
    <location>
        <begin position="51"/>
        <end position="75"/>
    </location>
</feature>
<evidence type="ECO:0000256" key="13">
    <source>
        <dbReference type="SAM" id="Phobius"/>
    </source>
</evidence>
<keyword evidence="8 13" id="KW-0812">Transmembrane</keyword>
<evidence type="ECO:0000256" key="6">
    <source>
        <dbReference type="ARBA" id="ARBA00022449"/>
    </source>
</evidence>
<reference evidence="15" key="1">
    <citation type="journal article" date="2019" name="Int. J. Syst. Evol. Microbiol.">
        <title>The Global Catalogue of Microorganisms (GCM) 10K type strain sequencing project: providing services to taxonomists for standard genome sequencing and annotation.</title>
        <authorList>
            <consortium name="The Broad Institute Genomics Platform"/>
            <consortium name="The Broad Institute Genome Sequencing Center for Infectious Disease"/>
            <person name="Wu L."/>
            <person name="Ma J."/>
        </authorList>
    </citation>
    <scope>NUCLEOTIDE SEQUENCE [LARGE SCALE GENOMIC DNA]</scope>
    <source>
        <strain evidence="15">JCM 14193</strain>
    </source>
</reference>
<evidence type="ECO:0000256" key="7">
    <source>
        <dbReference type="ARBA" id="ARBA00022475"/>
    </source>
</evidence>
<comment type="subcellular location">
    <subcellularLocation>
        <location evidence="2">Cell membrane</location>
        <topology evidence="2">Multi-pass membrane protein</topology>
    </subcellularLocation>
</comment>
<feature type="transmembrane region" description="Helical" evidence="13">
    <location>
        <begin position="162"/>
        <end position="182"/>
    </location>
</feature>
<evidence type="ECO:0000256" key="4">
    <source>
        <dbReference type="ARBA" id="ARBA00020268"/>
    </source>
</evidence>
<evidence type="ECO:0000256" key="11">
    <source>
        <dbReference type="ARBA" id="ARBA00023136"/>
    </source>
</evidence>
<accession>A0ABP3K3Z1</accession>
<feature type="transmembrane region" description="Helical" evidence="13">
    <location>
        <begin position="12"/>
        <end position="31"/>
    </location>
</feature>
<evidence type="ECO:0000256" key="5">
    <source>
        <dbReference type="ARBA" id="ARBA00022448"/>
    </source>
</evidence>
<dbReference type="PIRSF" id="PIRSF006603">
    <property type="entry name" value="DinF"/>
    <property type="match status" value="1"/>
</dbReference>
<dbReference type="EMBL" id="BAAACZ010000029">
    <property type="protein sequence ID" value="GAA0470873.1"/>
    <property type="molecule type" value="Genomic_DNA"/>
</dbReference>
<comment type="caution">
    <text evidence="14">The sequence shown here is derived from an EMBL/GenBank/DDBJ whole genome shotgun (WGS) entry which is preliminary data.</text>
</comment>
<dbReference type="NCBIfam" id="TIGR00797">
    <property type="entry name" value="matE"/>
    <property type="match status" value="1"/>
</dbReference>
<keyword evidence="7" id="KW-1003">Cell membrane</keyword>
<comment type="similarity">
    <text evidence="3">Belongs to the multi antimicrobial extrusion (MATE) (TC 2.A.66.1) family.</text>
</comment>
<evidence type="ECO:0000256" key="12">
    <source>
        <dbReference type="ARBA" id="ARBA00031636"/>
    </source>
</evidence>
<dbReference type="InterPro" id="IPR048279">
    <property type="entry name" value="MdtK-like"/>
</dbReference>
<sequence length="448" mass="48755">MYETHSTFEKITLFIKILIPILITQVGIYLMNVFDTVMAGQVSAEDLAGVAIGSSLWIPVLTGINGILLAISPIVAQLSGANERAKIPFAVKQGLYLAIAISLVMLILGYLFLDSILNLLSIEPEVQHVAKYYLTALGLGMVFLFSFNLMRSFIDALGQTKTSMLIILFALPLNAFFNYMFIFGNFGAPQLGGIGAGVASAITYMISSILSVMIVHKVQPFRAYQVFSNFVRPSISAWIEQLKIGIPIGFTIFFETSIFAAVTLFISAYDTITIAAHQAAMNFASIFYMLPLAIAMALTISVGFEVGGKRLIDARMYSFIGISSGLVLATVSGVLIFILREEVAQLYSNNPEVIVLMQQFLIFAVFFQLSDGFGTPIQGALRGYKDVNITLVIAFISFWIIGLPSGIAIANLTTLGPFGYWMGLIIGLATGAVILIIRLIYVIKSTKI</sequence>
<evidence type="ECO:0000256" key="2">
    <source>
        <dbReference type="ARBA" id="ARBA00004651"/>
    </source>
</evidence>
<dbReference type="CDD" id="cd13131">
    <property type="entry name" value="MATE_NorM_like"/>
    <property type="match status" value="1"/>
</dbReference>
<keyword evidence="9 13" id="KW-1133">Transmembrane helix</keyword>
<keyword evidence="5" id="KW-0813">Transport</keyword>
<feature type="transmembrane region" description="Helical" evidence="13">
    <location>
        <begin position="286"/>
        <end position="304"/>
    </location>
</feature>
<dbReference type="PANTHER" id="PTHR43298:SF2">
    <property type="entry name" value="FMN_FAD EXPORTER YEEO-RELATED"/>
    <property type="match status" value="1"/>
</dbReference>
<dbReference type="Pfam" id="PF01554">
    <property type="entry name" value="MatE"/>
    <property type="match status" value="2"/>
</dbReference>
<name>A0ABP3K3Z1_9BACI</name>
<keyword evidence="6" id="KW-0050">Antiport</keyword>
<dbReference type="InterPro" id="IPR002528">
    <property type="entry name" value="MATE_fam"/>
</dbReference>
<feature type="transmembrane region" description="Helical" evidence="13">
    <location>
        <begin position="389"/>
        <end position="412"/>
    </location>
</feature>
<evidence type="ECO:0000256" key="8">
    <source>
        <dbReference type="ARBA" id="ARBA00022692"/>
    </source>
</evidence>
<organism evidence="14 15">
    <name type="scientific">Alkalibacillus silvisoli</name>
    <dbReference type="NCBI Taxonomy" id="392823"/>
    <lineage>
        <taxon>Bacteria</taxon>
        <taxon>Bacillati</taxon>
        <taxon>Bacillota</taxon>
        <taxon>Bacilli</taxon>
        <taxon>Bacillales</taxon>
        <taxon>Bacillaceae</taxon>
        <taxon>Alkalibacillus</taxon>
    </lineage>
</organism>
<feature type="transmembrane region" description="Helical" evidence="13">
    <location>
        <begin position="244"/>
        <end position="266"/>
    </location>
</feature>
<evidence type="ECO:0000313" key="14">
    <source>
        <dbReference type="EMBL" id="GAA0470873.1"/>
    </source>
</evidence>
<proteinExistence type="inferred from homology"/>
<protein>
    <recommendedName>
        <fullName evidence="4">Probable multidrug resistance protein NorM</fullName>
    </recommendedName>
    <alternativeName>
        <fullName evidence="12">Multidrug-efflux transporter</fullName>
    </alternativeName>
</protein>
<feature type="transmembrane region" description="Helical" evidence="13">
    <location>
        <begin position="351"/>
        <end position="369"/>
    </location>
</feature>
<dbReference type="InterPro" id="IPR050222">
    <property type="entry name" value="MATE_MdtK"/>
</dbReference>
<dbReference type="Proteomes" id="UP001500740">
    <property type="component" value="Unassembled WGS sequence"/>
</dbReference>
<evidence type="ECO:0000256" key="10">
    <source>
        <dbReference type="ARBA" id="ARBA00023065"/>
    </source>
</evidence>
<comment type="function">
    <text evidence="1">Multidrug efflux pump.</text>
</comment>
<feature type="transmembrane region" description="Helical" evidence="13">
    <location>
        <begin position="132"/>
        <end position="150"/>
    </location>
</feature>
<gene>
    <name evidence="14" type="ORF">GCM10008935_28490</name>
</gene>
<feature type="transmembrane region" description="Helical" evidence="13">
    <location>
        <begin position="194"/>
        <end position="215"/>
    </location>
</feature>
<evidence type="ECO:0000256" key="3">
    <source>
        <dbReference type="ARBA" id="ARBA00010199"/>
    </source>
</evidence>
<dbReference type="PANTHER" id="PTHR43298">
    <property type="entry name" value="MULTIDRUG RESISTANCE PROTEIN NORM-RELATED"/>
    <property type="match status" value="1"/>
</dbReference>
<evidence type="ECO:0000313" key="15">
    <source>
        <dbReference type="Proteomes" id="UP001500740"/>
    </source>
</evidence>
<evidence type="ECO:0000256" key="9">
    <source>
        <dbReference type="ARBA" id="ARBA00022989"/>
    </source>
</evidence>
<evidence type="ECO:0000256" key="1">
    <source>
        <dbReference type="ARBA" id="ARBA00003408"/>
    </source>
</evidence>
<dbReference type="RefSeq" id="WP_343784711.1">
    <property type="nucleotide sequence ID" value="NZ_BAAACZ010000029.1"/>
</dbReference>
<keyword evidence="11 13" id="KW-0472">Membrane</keyword>
<feature type="transmembrane region" description="Helical" evidence="13">
    <location>
        <begin position="316"/>
        <end position="339"/>
    </location>
</feature>
<keyword evidence="15" id="KW-1185">Reference proteome</keyword>